<sequence>MVQAIHSQLATLSSPLYCHDSYYDVTDNHKKAFDGIQNALTSSLFLCYLIYDGKAQFVIQTNASTTVIRTPGLIFYPKKMNVKSCQSPVPRNWPLRSSTHNFGPPAGYWILTLWIPTFGPPAEYWIPTLLDTDPTKKLQQ</sequence>
<accession>A0A915JU79</accession>
<organism evidence="1 2">
    <name type="scientific">Romanomermis culicivorax</name>
    <name type="common">Nematode worm</name>
    <dbReference type="NCBI Taxonomy" id="13658"/>
    <lineage>
        <taxon>Eukaryota</taxon>
        <taxon>Metazoa</taxon>
        <taxon>Ecdysozoa</taxon>
        <taxon>Nematoda</taxon>
        <taxon>Enoplea</taxon>
        <taxon>Dorylaimia</taxon>
        <taxon>Mermithida</taxon>
        <taxon>Mermithoidea</taxon>
        <taxon>Mermithidae</taxon>
        <taxon>Romanomermis</taxon>
    </lineage>
</organism>
<evidence type="ECO:0000313" key="1">
    <source>
        <dbReference type="Proteomes" id="UP000887565"/>
    </source>
</evidence>
<evidence type="ECO:0000313" key="2">
    <source>
        <dbReference type="WBParaSite" id="nRc.2.0.1.t29619-RA"/>
    </source>
</evidence>
<dbReference type="WBParaSite" id="nRc.2.0.1.t29619-RA">
    <property type="protein sequence ID" value="nRc.2.0.1.t29619-RA"/>
    <property type="gene ID" value="nRc.2.0.1.g29619"/>
</dbReference>
<dbReference type="AlphaFoldDB" id="A0A915JU79"/>
<name>A0A915JU79_ROMCU</name>
<reference evidence="2" key="1">
    <citation type="submission" date="2022-11" db="UniProtKB">
        <authorList>
            <consortium name="WormBaseParasite"/>
        </authorList>
    </citation>
    <scope>IDENTIFICATION</scope>
</reference>
<protein>
    <submittedName>
        <fullName evidence="2">Uncharacterized protein</fullName>
    </submittedName>
</protein>
<dbReference type="Proteomes" id="UP000887565">
    <property type="component" value="Unplaced"/>
</dbReference>
<proteinExistence type="predicted"/>
<keyword evidence="1" id="KW-1185">Reference proteome</keyword>